<dbReference type="Proteomes" id="UP000827387">
    <property type="component" value="Segment"/>
</dbReference>
<accession>A0AAE7RZU6</accession>
<dbReference type="GeneID" id="75691455"/>
<sequence length="33" mass="3788">MNDFVDHFHDFTIELTSDFAIDFLTSVICGSFC</sequence>
<dbReference type="EMBL" id="MZ130474">
    <property type="protein sequence ID" value="QWM89075.1"/>
    <property type="molecule type" value="Genomic_DNA"/>
</dbReference>
<evidence type="ECO:0000313" key="1">
    <source>
        <dbReference type="EMBL" id="QWM89075.1"/>
    </source>
</evidence>
<dbReference type="KEGG" id="vg:75691455"/>
<dbReference type="RefSeq" id="YP_010358647.1">
    <property type="nucleotide sequence ID" value="NC_062764.1"/>
</dbReference>
<name>A0AAE7RZU6_9CAUD</name>
<gene>
    <name evidence="1" type="primary">gp_05165</name>
</gene>
<organism evidence="1 2">
    <name type="scientific">uncultured phage cr49_1</name>
    <dbReference type="NCBI Taxonomy" id="2986402"/>
    <lineage>
        <taxon>Viruses</taxon>
        <taxon>Duplodnaviria</taxon>
        <taxon>Heunggongvirae</taxon>
        <taxon>Uroviricota</taxon>
        <taxon>Caudoviricetes</taxon>
        <taxon>Crassvirales</taxon>
        <taxon>Intestiviridae</taxon>
        <taxon>Crudevirinae</taxon>
        <taxon>Diorhovirus</taxon>
        <taxon>Diorhovirus copri</taxon>
    </lineage>
</organism>
<evidence type="ECO:0000313" key="2">
    <source>
        <dbReference type="Proteomes" id="UP000827387"/>
    </source>
</evidence>
<reference evidence="1 2" key="1">
    <citation type="submission" date="2021-04" db="EMBL/GenBank/DDBJ databases">
        <authorList>
            <person name="Shkoporov A.N."/>
            <person name="Stockdale S.R."/>
            <person name="Guerin E."/>
            <person name="Ross R.P."/>
            <person name="Hill C."/>
        </authorList>
    </citation>
    <scope>NUCLEOTIDE SEQUENCE [LARGE SCALE GENOMIC DNA]</scope>
    <source>
        <strain evidence="2">cr49_1</strain>
    </source>
</reference>
<protein>
    <submittedName>
        <fullName evidence="1">Uncharacterized protein</fullName>
    </submittedName>
</protein>
<proteinExistence type="predicted"/>
<keyword evidence="2" id="KW-1185">Reference proteome</keyword>